<feature type="transmembrane region" description="Helical" evidence="1">
    <location>
        <begin position="502"/>
        <end position="520"/>
    </location>
</feature>
<feature type="transmembrane region" description="Helical" evidence="1">
    <location>
        <begin position="237"/>
        <end position="256"/>
    </location>
</feature>
<dbReference type="AlphaFoldDB" id="A0A495XJI3"/>
<evidence type="ECO:0000313" key="3">
    <source>
        <dbReference type="Proteomes" id="UP000272729"/>
    </source>
</evidence>
<accession>A0A495XJI3</accession>
<feature type="transmembrane region" description="Helical" evidence="1">
    <location>
        <begin position="21"/>
        <end position="43"/>
    </location>
</feature>
<evidence type="ECO:0000256" key="1">
    <source>
        <dbReference type="SAM" id="Phobius"/>
    </source>
</evidence>
<feature type="transmembrane region" description="Helical" evidence="1">
    <location>
        <begin position="98"/>
        <end position="117"/>
    </location>
</feature>
<keyword evidence="3" id="KW-1185">Reference proteome</keyword>
<proteinExistence type="predicted"/>
<dbReference type="RefSeq" id="WP_121228635.1">
    <property type="nucleotide sequence ID" value="NZ_JBIUBA010000018.1"/>
</dbReference>
<reference evidence="2 3" key="1">
    <citation type="submission" date="2018-10" db="EMBL/GenBank/DDBJ databases">
        <title>Sequencing the genomes of 1000 actinobacteria strains.</title>
        <authorList>
            <person name="Klenk H.-P."/>
        </authorList>
    </citation>
    <scope>NUCLEOTIDE SEQUENCE [LARGE SCALE GENOMIC DNA]</scope>
    <source>
        <strain evidence="2 3">DSM 43911</strain>
    </source>
</reference>
<name>A0A495XJI3_9PSEU</name>
<protein>
    <submittedName>
        <fullName evidence="2">Uncharacterized protein</fullName>
    </submittedName>
</protein>
<dbReference type="EMBL" id="RBXR01000001">
    <property type="protein sequence ID" value="RKT74257.1"/>
    <property type="molecule type" value="Genomic_DNA"/>
</dbReference>
<comment type="caution">
    <text evidence="2">The sequence shown here is derived from an EMBL/GenBank/DDBJ whole genome shotgun (WGS) entry which is preliminary data.</text>
</comment>
<sequence length="521" mass="56250">MSRPFTAEHLRRWEAPAVPFWVYRGVLVVGWCVAFGYAVSIPVTCTPASPCLPDAGFSVAAALVLATPVLLWREPVLGCCVGALFGLLEVAFEEHDGIRLAFLLHGLACAVVALWLVEARRAQHRVFGEVSTVVTVSRPVPPRFTGRSLVAGLMLVVGVLAFVRYAVVASALADHETAAVEVSARVVAVEQYAVKVALPSGERSFPVLSPESYGVGRSVPVRTDEDWAELVSEPEDVTFPLTVMAVALGMAVFLRLRDVSARRAAERVLHGPAPAVEVLVRADLRGRAVLHTVDGRPFASMPVSGRFEDERMLAVGDLSHGGWVVLVTPDQALLPTRPLRPHHRVLPNPDDPGEELLGVALEVPPLPMPVHPADRDVRAGRWLFLAAVVCTAGAAFLDGPAVITVLWTGGTCLVAGWLRGRPSAVFHQDHAAIRSWLRIYRVPWSEVTSIRRVGDRLVLELESGTRFTLAPSRRDVAELGAVARRLHDLSPHGGEVTSRPGGALPVALWFLLVAGAILWFT</sequence>
<feature type="transmembrane region" description="Helical" evidence="1">
    <location>
        <begin position="382"/>
        <end position="407"/>
    </location>
</feature>
<keyword evidence="1" id="KW-0812">Transmembrane</keyword>
<dbReference type="OrthoDB" id="3824601at2"/>
<keyword evidence="1" id="KW-1133">Transmembrane helix</keyword>
<dbReference type="Proteomes" id="UP000272729">
    <property type="component" value="Unassembled WGS sequence"/>
</dbReference>
<evidence type="ECO:0000313" key="2">
    <source>
        <dbReference type="EMBL" id="RKT74257.1"/>
    </source>
</evidence>
<feature type="transmembrane region" description="Helical" evidence="1">
    <location>
        <begin position="148"/>
        <end position="167"/>
    </location>
</feature>
<organism evidence="2 3">
    <name type="scientific">Saccharothrix variisporea</name>
    <dbReference type="NCBI Taxonomy" id="543527"/>
    <lineage>
        <taxon>Bacteria</taxon>
        <taxon>Bacillati</taxon>
        <taxon>Actinomycetota</taxon>
        <taxon>Actinomycetes</taxon>
        <taxon>Pseudonocardiales</taxon>
        <taxon>Pseudonocardiaceae</taxon>
        <taxon>Saccharothrix</taxon>
    </lineage>
</organism>
<gene>
    <name evidence="2" type="ORF">DFJ66_7601</name>
</gene>
<keyword evidence="1" id="KW-0472">Membrane</keyword>